<evidence type="ECO:0000313" key="1">
    <source>
        <dbReference type="EMBL" id="GMN28027.1"/>
    </source>
</evidence>
<dbReference type="EMBL" id="BTGU01000002">
    <property type="protein sequence ID" value="GMN28027.1"/>
    <property type="molecule type" value="Genomic_DNA"/>
</dbReference>
<protein>
    <submittedName>
        <fullName evidence="1">Uncharacterized protein</fullName>
    </submittedName>
</protein>
<accession>A0AA87Z225</accession>
<organism evidence="1 2">
    <name type="scientific">Ficus carica</name>
    <name type="common">Common fig</name>
    <dbReference type="NCBI Taxonomy" id="3494"/>
    <lineage>
        <taxon>Eukaryota</taxon>
        <taxon>Viridiplantae</taxon>
        <taxon>Streptophyta</taxon>
        <taxon>Embryophyta</taxon>
        <taxon>Tracheophyta</taxon>
        <taxon>Spermatophyta</taxon>
        <taxon>Magnoliopsida</taxon>
        <taxon>eudicotyledons</taxon>
        <taxon>Gunneridae</taxon>
        <taxon>Pentapetalae</taxon>
        <taxon>rosids</taxon>
        <taxon>fabids</taxon>
        <taxon>Rosales</taxon>
        <taxon>Moraceae</taxon>
        <taxon>Ficeae</taxon>
        <taxon>Ficus</taxon>
    </lineage>
</organism>
<comment type="caution">
    <text evidence="1">The sequence shown here is derived from an EMBL/GenBank/DDBJ whole genome shotgun (WGS) entry which is preliminary data.</text>
</comment>
<proteinExistence type="predicted"/>
<gene>
    <name evidence="1" type="ORF">TIFTF001_001909</name>
</gene>
<dbReference type="AlphaFoldDB" id="A0AA87Z225"/>
<evidence type="ECO:0000313" key="2">
    <source>
        <dbReference type="Proteomes" id="UP001187192"/>
    </source>
</evidence>
<sequence length="47" mass="5557">MTKLDKNKATLVAWFWCAFEDERLVEDFVGVPQSDGAKRIRDTRKRE</sequence>
<dbReference type="Proteomes" id="UP001187192">
    <property type="component" value="Unassembled WGS sequence"/>
</dbReference>
<name>A0AA87Z225_FICCA</name>
<reference evidence="1" key="1">
    <citation type="submission" date="2023-07" db="EMBL/GenBank/DDBJ databases">
        <title>draft genome sequence of fig (Ficus carica).</title>
        <authorList>
            <person name="Takahashi T."/>
            <person name="Nishimura K."/>
        </authorList>
    </citation>
    <scope>NUCLEOTIDE SEQUENCE</scope>
</reference>
<keyword evidence="2" id="KW-1185">Reference proteome</keyword>